<gene>
    <name evidence="11" type="ORF">SCHPADRAFT_852530</name>
</gene>
<keyword evidence="7" id="KW-0539">Nucleus</keyword>
<accession>A0A0H2RVP0</accession>
<keyword evidence="4" id="KW-0433">Leucine-rich repeat</keyword>
<dbReference type="InParanoid" id="A0A0H2RVP0"/>
<dbReference type="InterPro" id="IPR009060">
    <property type="entry name" value="UBA-like_sf"/>
</dbReference>
<evidence type="ECO:0000259" key="9">
    <source>
        <dbReference type="PROSITE" id="PS50177"/>
    </source>
</evidence>
<dbReference type="OrthoDB" id="25872at2759"/>
<dbReference type="Pfam" id="PF22602">
    <property type="entry name" value="NXF_NTF2"/>
    <property type="match status" value="1"/>
</dbReference>
<evidence type="ECO:0000313" key="11">
    <source>
        <dbReference type="EMBL" id="KLO13473.1"/>
    </source>
</evidence>
<dbReference type="SUPFAM" id="SSF46934">
    <property type="entry name" value="UBA-like"/>
    <property type="match status" value="1"/>
</dbReference>
<dbReference type="InterPro" id="IPR002075">
    <property type="entry name" value="NTF2_dom"/>
</dbReference>
<dbReference type="EMBL" id="KQ085959">
    <property type="protein sequence ID" value="KLO13473.1"/>
    <property type="molecule type" value="Genomic_DNA"/>
</dbReference>
<dbReference type="InterPro" id="IPR005637">
    <property type="entry name" value="TAP_C_dom"/>
</dbReference>
<feature type="region of interest" description="Disordered" evidence="8">
    <location>
        <begin position="1"/>
        <end position="28"/>
    </location>
</feature>
<evidence type="ECO:0000256" key="1">
    <source>
        <dbReference type="ARBA" id="ARBA00004123"/>
    </source>
</evidence>
<comment type="similarity">
    <text evidence="2">Belongs to the NXF family.</text>
</comment>
<evidence type="ECO:0000256" key="6">
    <source>
        <dbReference type="ARBA" id="ARBA00022816"/>
    </source>
</evidence>
<evidence type="ECO:0000259" key="10">
    <source>
        <dbReference type="PROSITE" id="PS51281"/>
    </source>
</evidence>
<proteinExistence type="inferred from homology"/>
<dbReference type="InterPro" id="IPR018222">
    <property type="entry name" value="Nuclear_transport_factor_2_euk"/>
</dbReference>
<dbReference type="STRING" id="27342.A0A0H2RVP0"/>
<dbReference type="Gene3D" id="3.80.10.10">
    <property type="entry name" value="Ribonuclease Inhibitor"/>
    <property type="match status" value="1"/>
</dbReference>
<keyword evidence="5" id="KW-0677">Repeat</keyword>
<evidence type="ECO:0000256" key="4">
    <source>
        <dbReference type="ARBA" id="ARBA00022614"/>
    </source>
</evidence>
<dbReference type="CDD" id="cd14342">
    <property type="entry name" value="UBA_TAP-C"/>
    <property type="match status" value="1"/>
</dbReference>
<dbReference type="GO" id="GO:0016973">
    <property type="term" value="P:poly(A)+ mRNA export from nucleus"/>
    <property type="evidence" value="ECO:0007669"/>
    <property type="project" value="TreeGrafter"/>
</dbReference>
<dbReference type="Gene3D" id="1.10.8.10">
    <property type="entry name" value="DNA helicase RuvA subunit, C-terminal domain"/>
    <property type="match status" value="1"/>
</dbReference>
<name>A0A0H2RVP0_9AGAM</name>
<feature type="domain" description="NTF2" evidence="9">
    <location>
        <begin position="296"/>
        <end position="477"/>
    </location>
</feature>
<organism evidence="11 12">
    <name type="scientific">Schizopora paradoxa</name>
    <dbReference type="NCBI Taxonomy" id="27342"/>
    <lineage>
        <taxon>Eukaryota</taxon>
        <taxon>Fungi</taxon>
        <taxon>Dikarya</taxon>
        <taxon>Basidiomycota</taxon>
        <taxon>Agaricomycotina</taxon>
        <taxon>Agaricomycetes</taxon>
        <taxon>Hymenochaetales</taxon>
        <taxon>Schizoporaceae</taxon>
        <taxon>Schizopora</taxon>
    </lineage>
</organism>
<dbReference type="SUPFAM" id="SSF52058">
    <property type="entry name" value="L domain-like"/>
    <property type="match status" value="1"/>
</dbReference>
<dbReference type="GO" id="GO:0005634">
    <property type="term" value="C:nucleus"/>
    <property type="evidence" value="ECO:0007669"/>
    <property type="project" value="UniProtKB-SubCell"/>
</dbReference>
<dbReference type="PROSITE" id="PS51281">
    <property type="entry name" value="TAP_C"/>
    <property type="match status" value="1"/>
</dbReference>
<evidence type="ECO:0000256" key="3">
    <source>
        <dbReference type="ARBA" id="ARBA00022448"/>
    </source>
</evidence>
<dbReference type="PANTHER" id="PTHR10662:SF22">
    <property type="entry name" value="NUCLEAR RNA EXPORT FACTOR 1"/>
    <property type="match status" value="1"/>
</dbReference>
<dbReference type="PANTHER" id="PTHR10662">
    <property type="entry name" value="NUCLEAR RNA EXPORT FACTOR"/>
    <property type="match status" value="1"/>
</dbReference>
<feature type="domain" description="TAP-C" evidence="10">
    <location>
        <begin position="530"/>
        <end position="581"/>
    </location>
</feature>
<evidence type="ECO:0000313" key="12">
    <source>
        <dbReference type="Proteomes" id="UP000053477"/>
    </source>
</evidence>
<protein>
    <submittedName>
        <fullName evidence="11">NTF2-like protein</fullName>
    </submittedName>
</protein>
<dbReference type="AlphaFoldDB" id="A0A0H2RVP0"/>
<dbReference type="InterPro" id="IPR032710">
    <property type="entry name" value="NTF2-like_dom_sf"/>
</dbReference>
<dbReference type="PROSITE" id="PS50177">
    <property type="entry name" value="NTF2_DOMAIN"/>
    <property type="match status" value="1"/>
</dbReference>
<keyword evidence="6" id="KW-0509">mRNA transport</keyword>
<reference evidence="11 12" key="1">
    <citation type="submission" date="2015-04" db="EMBL/GenBank/DDBJ databases">
        <title>Complete genome sequence of Schizopora paradoxa KUC8140, a cosmopolitan wood degrader in East Asia.</title>
        <authorList>
            <consortium name="DOE Joint Genome Institute"/>
            <person name="Min B."/>
            <person name="Park H."/>
            <person name="Jang Y."/>
            <person name="Kim J.-J."/>
            <person name="Kim K.H."/>
            <person name="Pangilinan J."/>
            <person name="Lipzen A."/>
            <person name="Riley R."/>
            <person name="Grigoriev I.V."/>
            <person name="Spatafora J.W."/>
            <person name="Choi I.-G."/>
        </authorList>
    </citation>
    <scope>NUCLEOTIDE SEQUENCE [LARGE SCALE GENOMIC DNA]</scope>
    <source>
        <strain evidence="11 12">KUC8140</strain>
    </source>
</reference>
<dbReference type="InterPro" id="IPR032675">
    <property type="entry name" value="LRR_dom_sf"/>
</dbReference>
<dbReference type="Gene3D" id="3.10.450.50">
    <property type="match status" value="1"/>
</dbReference>
<dbReference type="SMART" id="SM00804">
    <property type="entry name" value="TAP_C"/>
    <property type="match status" value="1"/>
</dbReference>
<keyword evidence="12" id="KW-1185">Reference proteome</keyword>
<comment type="subcellular location">
    <subcellularLocation>
        <location evidence="1">Nucleus</location>
    </subcellularLocation>
</comment>
<evidence type="ECO:0000256" key="8">
    <source>
        <dbReference type="SAM" id="MobiDB-lite"/>
    </source>
</evidence>
<dbReference type="GO" id="GO:0003723">
    <property type="term" value="F:RNA binding"/>
    <property type="evidence" value="ECO:0007669"/>
    <property type="project" value="TreeGrafter"/>
</dbReference>
<evidence type="ECO:0000256" key="2">
    <source>
        <dbReference type="ARBA" id="ARBA00009285"/>
    </source>
</evidence>
<dbReference type="InterPro" id="IPR030217">
    <property type="entry name" value="NXF_fam"/>
</dbReference>
<sequence>MRDVAGPSKAPGSRIKAANKPTKKVGHRTRAMDPFKAAGAADLNSRMKLASRLSSATTTNPISIRGASTRPALLRTSKIGTSGTVRVSNRVNTLDAWREFVQGRYNAEAGFLNLERMIDDEVLKKYKMLPPTLPGSSRKEMPVIFKLASQLKPPVKTISLANNNIRSGHLLQTLPHYLPNLRNLSLQGNAINAWRDVEYIAGKKDQERLSNLREIIFLDNPLREAELKAGRSENYKREMTRRFPSLEVLDQESIAKIAFDVPVASSSKTSTSNAPSASSFPLQMALPFVTGVEGTLISNFLTRFFPLFDTQRASLKSAYAPNTIFSYSALTNIPPRARVIGFHRSKDMPNQTKLEWGPWLKNSAGGSRNLSRMGGGLDRVVRSLHTGPDDTIKAMLALPQTFHNVSGAAEKFCVDAWPIGQDSAMQLFLCVHGEFAEAPSQGIRSFDRSFILAPAPEGSSAKSDGWDVVILSDQLTVRAYSSHQSWAPGPMKVQEGDEAAKDMRQPVHLAEVPSVPIPEAIREEVQSIPEPQRSLVVTVCGRTGLNVKFAVDCLTQNEWDVEKAVANFEQVKANLGRDAFL</sequence>
<dbReference type="SUPFAM" id="SSF54427">
    <property type="entry name" value="NTF2-like"/>
    <property type="match status" value="1"/>
</dbReference>
<evidence type="ECO:0000256" key="7">
    <source>
        <dbReference type="ARBA" id="ARBA00023242"/>
    </source>
</evidence>
<keyword evidence="3" id="KW-0813">Transport</keyword>
<dbReference type="Pfam" id="PF03943">
    <property type="entry name" value="TAP_C"/>
    <property type="match status" value="1"/>
</dbReference>
<dbReference type="FunCoup" id="A0A0H2RVP0">
    <property type="interactions" value="291"/>
</dbReference>
<dbReference type="Proteomes" id="UP000053477">
    <property type="component" value="Unassembled WGS sequence"/>
</dbReference>
<evidence type="ECO:0000256" key="5">
    <source>
        <dbReference type="ARBA" id="ARBA00022737"/>
    </source>
</evidence>